<dbReference type="InterPro" id="IPR018228">
    <property type="entry name" value="DNase_TatD-rel_CS"/>
</dbReference>
<dbReference type="InterPro" id="IPR032466">
    <property type="entry name" value="Metal_Hydrolase"/>
</dbReference>
<feature type="binding site" evidence="4">
    <location>
        <position position="9"/>
    </location>
    <ligand>
        <name>a divalent metal cation</name>
        <dbReference type="ChEBI" id="CHEBI:60240"/>
        <label>1</label>
    </ligand>
</feature>
<reference evidence="5 6" key="1">
    <citation type="journal article" date="2019" name="Biochem. Eng. J.">
        <title>Metabolic engineering of the marine bacteria Neptunomonas concharum for the production of acetoin and meso-2,3-butanediol from acetate.</title>
        <authorList>
            <person name="Li W."/>
            <person name="Pu N."/>
            <person name="Liu C.-X."/>
            <person name="Yuan Q.-P."/>
            <person name="Li Z.-J."/>
        </authorList>
    </citation>
    <scope>NUCLEOTIDE SEQUENCE [LARGE SCALE GENOMIC DNA]</scope>
    <source>
        <strain evidence="5 6">JCM17730</strain>
    </source>
</reference>
<dbReference type="SUPFAM" id="SSF51556">
    <property type="entry name" value="Metallo-dependent hydrolases"/>
    <property type="match status" value="1"/>
</dbReference>
<dbReference type="GO" id="GO:0016788">
    <property type="term" value="F:hydrolase activity, acting on ester bonds"/>
    <property type="evidence" value="ECO:0007669"/>
    <property type="project" value="InterPro"/>
</dbReference>
<accession>A0A5P1R811</accession>
<evidence type="ECO:0000256" key="3">
    <source>
        <dbReference type="ARBA" id="ARBA00022801"/>
    </source>
</evidence>
<organism evidence="5 6">
    <name type="scientific">Neptunomonas concharum</name>
    <dbReference type="NCBI Taxonomy" id="1031538"/>
    <lineage>
        <taxon>Bacteria</taxon>
        <taxon>Pseudomonadati</taxon>
        <taxon>Pseudomonadota</taxon>
        <taxon>Gammaproteobacteria</taxon>
        <taxon>Oceanospirillales</taxon>
        <taxon>Oceanospirillaceae</taxon>
        <taxon>Neptunomonas</taxon>
    </lineage>
</organism>
<evidence type="ECO:0000256" key="4">
    <source>
        <dbReference type="PIRSR" id="PIRSR005902-1"/>
    </source>
</evidence>
<dbReference type="PROSITE" id="PS01137">
    <property type="entry name" value="TATD_1"/>
    <property type="match status" value="1"/>
</dbReference>
<keyword evidence="2 4" id="KW-0479">Metal-binding</keyword>
<dbReference type="GO" id="GO:0046872">
    <property type="term" value="F:metal ion binding"/>
    <property type="evidence" value="ECO:0007669"/>
    <property type="project" value="UniProtKB-KW"/>
</dbReference>
<keyword evidence="6" id="KW-1185">Reference proteome</keyword>
<dbReference type="Proteomes" id="UP000324760">
    <property type="component" value="Chromosome"/>
</dbReference>
<dbReference type="PANTHER" id="PTHR46124">
    <property type="entry name" value="D-AMINOACYL-TRNA DEACYLASE"/>
    <property type="match status" value="1"/>
</dbReference>
<feature type="binding site" evidence="4">
    <location>
        <position position="156"/>
    </location>
    <ligand>
        <name>a divalent metal cation</name>
        <dbReference type="ChEBI" id="CHEBI:60240"/>
        <label>2</label>
    </ligand>
</feature>
<dbReference type="AlphaFoldDB" id="A0A5P1R811"/>
<dbReference type="RefSeq" id="WP_138986407.1">
    <property type="nucleotide sequence ID" value="NZ_CP043869.1"/>
</dbReference>
<keyword evidence="3" id="KW-0378">Hydrolase</keyword>
<evidence type="ECO:0000313" key="6">
    <source>
        <dbReference type="Proteomes" id="UP000324760"/>
    </source>
</evidence>
<feature type="binding site" evidence="4">
    <location>
        <position position="132"/>
    </location>
    <ligand>
        <name>a divalent metal cation</name>
        <dbReference type="ChEBI" id="CHEBI:60240"/>
        <label>2</label>
    </ligand>
</feature>
<dbReference type="Pfam" id="PF01026">
    <property type="entry name" value="TatD_DNase"/>
    <property type="match status" value="1"/>
</dbReference>
<dbReference type="EMBL" id="CP043869">
    <property type="protein sequence ID" value="QEQ95703.1"/>
    <property type="molecule type" value="Genomic_DNA"/>
</dbReference>
<comment type="similarity">
    <text evidence="1">Belongs to the metallo-dependent hydrolases superfamily. TatD-type hydrolase family.</text>
</comment>
<sequence>MAYLLIDSHCHLDFPVFDDSRDQVLKRAQAVNVAHIVVPGVVARDFPRVLAVQRAYPETVSIALGLHPCFMKEHAQTDVEVLAAYLDTTPVCALGEIGLDFYDKEADKKAQLALLKAQIKLAKAHQLPLILHVRKAHDEMLKVLREMQFSEGGIVHAFSGSEQQAHRYIDRGFLIGVGGAITYSRAQRLRSVIAKLPLQALALETDSPDMPLDGFQGRPNEPARMSVVLDTLSALRGESRIVLGTEITKNTRQKLNLSTGV</sequence>
<gene>
    <name evidence="5" type="ORF">F0U83_02705</name>
</gene>
<feature type="binding site" evidence="4">
    <location>
        <position position="206"/>
    </location>
    <ligand>
        <name>a divalent metal cation</name>
        <dbReference type="ChEBI" id="CHEBI:60240"/>
        <label>1</label>
    </ligand>
</feature>
<name>A0A5P1R811_9GAMM</name>
<dbReference type="GO" id="GO:0005829">
    <property type="term" value="C:cytosol"/>
    <property type="evidence" value="ECO:0007669"/>
    <property type="project" value="TreeGrafter"/>
</dbReference>
<dbReference type="FunFam" id="3.20.20.140:FF:000005">
    <property type="entry name" value="TatD family hydrolase"/>
    <property type="match status" value="1"/>
</dbReference>
<evidence type="ECO:0000256" key="1">
    <source>
        <dbReference type="ARBA" id="ARBA00009275"/>
    </source>
</evidence>
<feature type="binding site" evidence="4">
    <location>
        <position position="96"/>
    </location>
    <ligand>
        <name>a divalent metal cation</name>
        <dbReference type="ChEBI" id="CHEBI:60240"/>
        <label>1</label>
    </ligand>
</feature>
<dbReference type="PANTHER" id="PTHR46124:SF3">
    <property type="entry name" value="HYDROLASE"/>
    <property type="match status" value="1"/>
</dbReference>
<dbReference type="Gene3D" id="3.20.20.140">
    <property type="entry name" value="Metal-dependent hydrolases"/>
    <property type="match status" value="1"/>
</dbReference>
<dbReference type="PROSITE" id="PS01090">
    <property type="entry name" value="TATD_2"/>
    <property type="match status" value="1"/>
</dbReference>
<proteinExistence type="inferred from homology"/>
<evidence type="ECO:0000256" key="2">
    <source>
        <dbReference type="ARBA" id="ARBA00022723"/>
    </source>
</evidence>
<feature type="binding site" evidence="4">
    <location>
        <position position="11"/>
    </location>
    <ligand>
        <name>a divalent metal cation</name>
        <dbReference type="ChEBI" id="CHEBI:60240"/>
        <label>1</label>
    </ligand>
</feature>
<dbReference type="PIRSF" id="PIRSF005902">
    <property type="entry name" value="DNase_TatD"/>
    <property type="match status" value="1"/>
</dbReference>
<dbReference type="KEGG" id="ncu:F0U83_02705"/>
<protein>
    <submittedName>
        <fullName evidence="5">TatD family deoxyribonuclease</fullName>
    </submittedName>
</protein>
<dbReference type="InterPro" id="IPR001130">
    <property type="entry name" value="TatD-like"/>
</dbReference>
<dbReference type="CDD" id="cd01310">
    <property type="entry name" value="TatD_DNAse"/>
    <property type="match status" value="1"/>
</dbReference>
<dbReference type="OrthoDB" id="9810005at2"/>
<evidence type="ECO:0000313" key="5">
    <source>
        <dbReference type="EMBL" id="QEQ95703.1"/>
    </source>
</evidence>